<organism evidence="4 5">
    <name type="scientific">Abeliophyllum distichum</name>
    <dbReference type="NCBI Taxonomy" id="126358"/>
    <lineage>
        <taxon>Eukaryota</taxon>
        <taxon>Viridiplantae</taxon>
        <taxon>Streptophyta</taxon>
        <taxon>Embryophyta</taxon>
        <taxon>Tracheophyta</taxon>
        <taxon>Spermatophyta</taxon>
        <taxon>Magnoliopsida</taxon>
        <taxon>eudicotyledons</taxon>
        <taxon>Gunneridae</taxon>
        <taxon>Pentapetalae</taxon>
        <taxon>asterids</taxon>
        <taxon>lamiids</taxon>
        <taxon>Lamiales</taxon>
        <taxon>Oleaceae</taxon>
        <taxon>Forsythieae</taxon>
        <taxon>Abeliophyllum</taxon>
    </lineage>
</organism>
<keyword evidence="2" id="KW-0547">Nucleotide-binding</keyword>
<reference evidence="5" key="1">
    <citation type="submission" date="2024-07" db="EMBL/GenBank/DDBJ databases">
        <title>Two chromosome-level genome assemblies of Korean endemic species Abeliophyllum distichum and Forsythia ovata (Oleaceae).</title>
        <authorList>
            <person name="Jang H."/>
        </authorList>
    </citation>
    <scope>NUCLEOTIDE SEQUENCE [LARGE SCALE GENOMIC DNA]</scope>
</reference>
<evidence type="ECO:0000313" key="4">
    <source>
        <dbReference type="EMBL" id="KAL2510551.1"/>
    </source>
</evidence>
<dbReference type="Gene3D" id="3.40.850.10">
    <property type="entry name" value="Kinesin motor domain"/>
    <property type="match status" value="1"/>
</dbReference>
<dbReference type="InterPro" id="IPR027417">
    <property type="entry name" value="P-loop_NTPase"/>
</dbReference>
<feature type="domain" description="Kinesin motor" evidence="3">
    <location>
        <begin position="83"/>
        <end position="195"/>
    </location>
</feature>
<evidence type="ECO:0000256" key="1">
    <source>
        <dbReference type="ARBA" id="ARBA00023175"/>
    </source>
</evidence>
<evidence type="ECO:0000313" key="5">
    <source>
        <dbReference type="Proteomes" id="UP001604336"/>
    </source>
</evidence>
<dbReference type="InterPro" id="IPR027640">
    <property type="entry name" value="Kinesin-like_fam"/>
</dbReference>
<keyword evidence="5" id="KW-1185">Reference proteome</keyword>
<dbReference type="AlphaFoldDB" id="A0ABD1TCY5"/>
<name>A0ABD1TCY5_9LAMI</name>
<evidence type="ECO:0000256" key="2">
    <source>
        <dbReference type="PROSITE-ProRule" id="PRU00283"/>
    </source>
</evidence>
<dbReference type="InterPro" id="IPR036961">
    <property type="entry name" value="Kinesin_motor_dom_sf"/>
</dbReference>
<dbReference type="PROSITE" id="PS50067">
    <property type="entry name" value="KINESIN_MOTOR_2"/>
    <property type="match status" value="1"/>
</dbReference>
<dbReference type="SUPFAM" id="SSF52540">
    <property type="entry name" value="P-loop containing nucleoside triphosphate hydrolases"/>
    <property type="match status" value="1"/>
</dbReference>
<comment type="similarity">
    <text evidence="2">Belongs to the TRAFAC class myosin-kinesin ATPase superfamily. Kinesin family.</text>
</comment>
<dbReference type="EMBL" id="JBFOLK010000005">
    <property type="protein sequence ID" value="KAL2510551.1"/>
    <property type="molecule type" value="Genomic_DNA"/>
</dbReference>
<gene>
    <name evidence="4" type="ORF">Adt_16151</name>
</gene>
<dbReference type="GO" id="GO:0005524">
    <property type="term" value="F:ATP binding"/>
    <property type="evidence" value="ECO:0007669"/>
    <property type="project" value="UniProtKB-UniRule"/>
</dbReference>
<proteinExistence type="inferred from homology"/>
<dbReference type="PANTHER" id="PTHR47968">
    <property type="entry name" value="CENTROMERE PROTEIN E"/>
    <property type="match status" value="1"/>
</dbReference>
<dbReference type="Proteomes" id="UP001604336">
    <property type="component" value="Unassembled WGS sequence"/>
</dbReference>
<dbReference type="GO" id="GO:0003774">
    <property type="term" value="F:cytoskeletal motor activity"/>
    <property type="evidence" value="ECO:0007669"/>
    <property type="project" value="UniProtKB-UniRule"/>
</dbReference>
<keyword evidence="1 2" id="KW-0505">Motor protein</keyword>
<accession>A0ABD1TCY5</accession>
<keyword evidence="2" id="KW-0067">ATP-binding</keyword>
<sequence length="195" mass="22277">MYAQMKEARNTRKKELCREVGELCDRRRKDRHSQRKEKCGNHSKQLRMKQLNHKDIANTVFSGHVSYNDIPTTSNHNNDDANRCGVFVLFETGGEEQLSFKMCEDVTENIHMNDSDRVFSGDCSTREVYEKGTKEIALSVVGGINSTIFAYGQTSSGKTYTMNGITDYSVADIYDYIQRVFLILNMELISVLLYG</sequence>
<protein>
    <submittedName>
        <fullName evidence="4">Adenosinetriphosphatase</fullName>
    </submittedName>
</protein>
<feature type="binding site" evidence="2">
    <location>
        <begin position="152"/>
        <end position="159"/>
    </location>
    <ligand>
        <name>ATP</name>
        <dbReference type="ChEBI" id="CHEBI:30616"/>
    </ligand>
</feature>
<dbReference type="InterPro" id="IPR001752">
    <property type="entry name" value="Kinesin_motor_dom"/>
</dbReference>
<dbReference type="PANTHER" id="PTHR47968:SF18">
    <property type="entry name" value="KINESIN-LIKE PROTEIN KIN-7F"/>
    <property type="match status" value="1"/>
</dbReference>
<comment type="caution">
    <text evidence="4">The sequence shown here is derived from an EMBL/GenBank/DDBJ whole genome shotgun (WGS) entry which is preliminary data.</text>
</comment>
<dbReference type="Pfam" id="PF00225">
    <property type="entry name" value="Kinesin"/>
    <property type="match status" value="1"/>
</dbReference>
<evidence type="ECO:0000259" key="3">
    <source>
        <dbReference type="PROSITE" id="PS50067"/>
    </source>
</evidence>